<dbReference type="InParanoid" id="K1W790"/>
<sequence>MSVPLILGGAAYGTPDPKQYCGLIDCEGKIEPQDNLFLPAQEICAGLLNAHDQIATSSGIIPPHVQQRFTMQAVIAERDMLDLIPLRPFSKTEARRISGGLGIETPLQHVPFVGYLGCAECLAALHQGIIIL</sequence>
<keyword evidence="2" id="KW-1185">Reference proteome</keyword>
<evidence type="ECO:0000313" key="1">
    <source>
        <dbReference type="EMBL" id="EKD12925.1"/>
    </source>
</evidence>
<reference evidence="1 2" key="1">
    <citation type="journal article" date="2012" name="BMC Genomics">
        <title>Sequencing the genome of Marssonina brunnea reveals fungus-poplar co-evolution.</title>
        <authorList>
            <person name="Zhu S."/>
            <person name="Cao Y.-Z."/>
            <person name="Jiang C."/>
            <person name="Tan B.-Y."/>
            <person name="Wang Z."/>
            <person name="Feng S."/>
            <person name="Zhang L."/>
            <person name="Su X.-H."/>
            <person name="Brejova B."/>
            <person name="Vinar T."/>
            <person name="Xu M."/>
            <person name="Wang M.-X."/>
            <person name="Zhang S.-G."/>
            <person name="Huang M.-R."/>
            <person name="Wu R."/>
            <person name="Zhou Y."/>
        </authorList>
    </citation>
    <scope>NUCLEOTIDE SEQUENCE [LARGE SCALE GENOMIC DNA]</scope>
    <source>
        <strain evidence="1 2">MB_m1</strain>
    </source>
</reference>
<dbReference type="KEGG" id="mbe:MBM_08879"/>
<dbReference type="AlphaFoldDB" id="K1W790"/>
<dbReference type="HOGENOM" id="CLU_1917497_0_0_1"/>
<evidence type="ECO:0000313" key="2">
    <source>
        <dbReference type="Proteomes" id="UP000006753"/>
    </source>
</evidence>
<name>K1W790_MARBU</name>
<organism evidence="1 2">
    <name type="scientific">Marssonina brunnea f. sp. multigermtubi (strain MB_m1)</name>
    <name type="common">Marssonina leaf spot fungus</name>
    <dbReference type="NCBI Taxonomy" id="1072389"/>
    <lineage>
        <taxon>Eukaryota</taxon>
        <taxon>Fungi</taxon>
        <taxon>Dikarya</taxon>
        <taxon>Ascomycota</taxon>
        <taxon>Pezizomycotina</taxon>
        <taxon>Leotiomycetes</taxon>
        <taxon>Helotiales</taxon>
        <taxon>Drepanopezizaceae</taxon>
        <taxon>Drepanopeziza</taxon>
    </lineage>
</organism>
<protein>
    <submittedName>
        <fullName evidence="1">Uncharacterized protein</fullName>
    </submittedName>
</protein>
<dbReference type="EMBL" id="JH921453">
    <property type="protein sequence ID" value="EKD12925.1"/>
    <property type="molecule type" value="Genomic_DNA"/>
</dbReference>
<gene>
    <name evidence="1" type="ORF">MBM_08879</name>
</gene>
<accession>K1W790</accession>
<dbReference type="GeneID" id="18764814"/>
<proteinExistence type="predicted"/>
<dbReference type="Proteomes" id="UP000006753">
    <property type="component" value="Unassembled WGS sequence"/>
</dbReference>